<feature type="non-terminal residue" evidence="2">
    <location>
        <position position="62"/>
    </location>
</feature>
<evidence type="ECO:0000256" key="1">
    <source>
        <dbReference type="RuleBase" id="RU365072"/>
    </source>
</evidence>
<keyword evidence="1" id="KW-0653">Protein transport</keyword>
<keyword evidence="1" id="KW-0539">Nucleus</keyword>
<dbReference type="InterPro" id="IPR007252">
    <property type="entry name" value="Nup84/Nup107"/>
</dbReference>
<evidence type="ECO:0000313" key="3">
    <source>
        <dbReference type="Proteomes" id="UP001159363"/>
    </source>
</evidence>
<comment type="subcellular location">
    <subcellularLocation>
        <location evidence="1">Nucleus</location>
        <location evidence="1">Nuclear pore complex</location>
    </subcellularLocation>
    <subcellularLocation>
        <location evidence="1">Nucleus membrane</location>
    </subcellularLocation>
</comment>
<dbReference type="EMBL" id="JARBHB010000001">
    <property type="protein sequence ID" value="KAJ8895222.1"/>
    <property type="molecule type" value="Genomic_DNA"/>
</dbReference>
<protein>
    <recommendedName>
        <fullName evidence="1">Nuclear pore complex protein</fullName>
    </recommendedName>
</protein>
<keyword evidence="1" id="KW-0906">Nuclear pore complex</keyword>
<reference evidence="2 3" key="1">
    <citation type="submission" date="2023-02" db="EMBL/GenBank/DDBJ databases">
        <title>LHISI_Scaffold_Assembly.</title>
        <authorList>
            <person name="Stuart O.P."/>
            <person name="Cleave R."/>
            <person name="Magrath M.J.L."/>
            <person name="Mikheyev A.S."/>
        </authorList>
    </citation>
    <scope>NUCLEOTIDE SEQUENCE [LARGE SCALE GENOMIC DNA]</scope>
    <source>
        <strain evidence="2">Daus_M_001</strain>
        <tissue evidence="2">Leg muscle</tissue>
    </source>
</reference>
<keyword evidence="1" id="KW-0509">mRNA transport</keyword>
<organism evidence="2 3">
    <name type="scientific">Dryococelus australis</name>
    <dbReference type="NCBI Taxonomy" id="614101"/>
    <lineage>
        <taxon>Eukaryota</taxon>
        <taxon>Metazoa</taxon>
        <taxon>Ecdysozoa</taxon>
        <taxon>Arthropoda</taxon>
        <taxon>Hexapoda</taxon>
        <taxon>Insecta</taxon>
        <taxon>Pterygota</taxon>
        <taxon>Neoptera</taxon>
        <taxon>Polyneoptera</taxon>
        <taxon>Phasmatodea</taxon>
        <taxon>Verophasmatodea</taxon>
        <taxon>Anareolatae</taxon>
        <taxon>Phasmatidae</taxon>
        <taxon>Eurycanthinae</taxon>
        <taxon>Dryococelus</taxon>
    </lineage>
</organism>
<proteinExistence type="inferred from homology"/>
<keyword evidence="1" id="KW-0811">Translocation</keyword>
<gene>
    <name evidence="2" type="ORF">PR048_000547</name>
</gene>
<sequence length="62" mass="7465">MGRSWLWLQGEYNIWCLLYSLYRDRLEAEDEKMSGLPIVSEPFVSEKTIVEQLYITDSYIRE</sequence>
<dbReference type="Proteomes" id="UP001159363">
    <property type="component" value="Chromosome 1"/>
</dbReference>
<dbReference type="Pfam" id="PF04121">
    <property type="entry name" value="Nup84_Nup100"/>
    <property type="match status" value="1"/>
</dbReference>
<comment type="caution">
    <text evidence="2">The sequence shown here is derived from an EMBL/GenBank/DDBJ whole genome shotgun (WGS) entry which is preliminary data.</text>
</comment>
<comment type="similarity">
    <text evidence="1">Belongs to the nucleoporin Nup84/Nup107 family.</text>
</comment>
<comment type="function">
    <text evidence="1">Functions as a component of the nuclear pore complex (NPC).</text>
</comment>
<comment type="subunit">
    <text evidence="1">Part of the nuclear pore complex (NPC).</text>
</comment>
<evidence type="ECO:0000313" key="2">
    <source>
        <dbReference type="EMBL" id="KAJ8895222.1"/>
    </source>
</evidence>
<keyword evidence="1" id="KW-0813">Transport</keyword>
<name>A0ABQ9IFJ1_9NEOP</name>
<accession>A0ABQ9IFJ1</accession>
<keyword evidence="1" id="KW-0472">Membrane</keyword>
<keyword evidence="3" id="KW-1185">Reference proteome</keyword>